<feature type="region of interest" description="Disordered" evidence="1">
    <location>
        <begin position="21"/>
        <end position="57"/>
    </location>
</feature>
<proteinExistence type="predicted"/>
<dbReference type="AlphaFoldDB" id="A0A369JQ36"/>
<feature type="region of interest" description="Disordered" evidence="1">
    <location>
        <begin position="95"/>
        <end position="173"/>
    </location>
</feature>
<keyword evidence="3" id="KW-1185">Reference proteome</keyword>
<accession>A0A369JQ36</accession>
<comment type="caution">
    <text evidence="2">The sequence shown here is derived from an EMBL/GenBank/DDBJ whole genome shotgun (WGS) entry which is preliminary data.</text>
</comment>
<dbReference type="EMBL" id="LUEZ02000046">
    <property type="protein sequence ID" value="RDB23472.1"/>
    <property type="molecule type" value="Genomic_DNA"/>
</dbReference>
<dbReference type="Proteomes" id="UP000076154">
    <property type="component" value="Unassembled WGS sequence"/>
</dbReference>
<gene>
    <name evidence="2" type="ORF">Hypma_009371</name>
</gene>
<evidence type="ECO:0000313" key="3">
    <source>
        <dbReference type="Proteomes" id="UP000076154"/>
    </source>
</evidence>
<sequence>MIKFTSSNVFLIPIDPARHSVISSQENTSRRGRNMERNSTPRQASSQSGRPLFQDPIPLPTYGFPSVSINSGVDILQEDLSHFLRQYLDLEDGIHDHRDKTPLRQKPQKPRSRTKPVMDHEITHETSVFQTPTDKLEIPSNVDATPSTPNPNPGFLNPDEGRGGLPPEPTASSIDSHDALSDALLEAIQNYLLKLFPGGSNSELAQAHVQDMAIMSRTIAKLDMDPKTRNLGNRVGAVLAELPPVVLSKRNRSLVENDILEIIRASYVDDSQIKEVGHTSRYPSASTFSVNVRVKVYPLAAALIDFRFFPLVPNIKHQLRQRWKHNKTIMLRERKRTPSHSL</sequence>
<dbReference type="InParanoid" id="A0A369JQ36"/>
<feature type="compositionally biased region" description="Polar residues" evidence="1">
    <location>
        <begin position="37"/>
        <end position="49"/>
    </location>
</feature>
<evidence type="ECO:0000256" key="1">
    <source>
        <dbReference type="SAM" id="MobiDB-lite"/>
    </source>
</evidence>
<name>A0A369JQ36_HYPMA</name>
<protein>
    <submittedName>
        <fullName evidence="2">Uncharacterized protein</fullName>
    </submittedName>
</protein>
<organism evidence="2 3">
    <name type="scientific">Hypsizygus marmoreus</name>
    <name type="common">White beech mushroom</name>
    <name type="synonym">Agaricus marmoreus</name>
    <dbReference type="NCBI Taxonomy" id="39966"/>
    <lineage>
        <taxon>Eukaryota</taxon>
        <taxon>Fungi</taxon>
        <taxon>Dikarya</taxon>
        <taxon>Basidiomycota</taxon>
        <taxon>Agaricomycotina</taxon>
        <taxon>Agaricomycetes</taxon>
        <taxon>Agaricomycetidae</taxon>
        <taxon>Agaricales</taxon>
        <taxon>Tricholomatineae</taxon>
        <taxon>Lyophyllaceae</taxon>
        <taxon>Hypsizygus</taxon>
    </lineage>
</organism>
<evidence type="ECO:0000313" key="2">
    <source>
        <dbReference type="EMBL" id="RDB23472.1"/>
    </source>
</evidence>
<reference evidence="2" key="1">
    <citation type="submission" date="2018-04" db="EMBL/GenBank/DDBJ databases">
        <title>Whole genome sequencing of Hypsizygus marmoreus.</title>
        <authorList>
            <person name="Choi I.-G."/>
            <person name="Min B."/>
            <person name="Kim J.-G."/>
            <person name="Kim S."/>
            <person name="Oh Y.-L."/>
            <person name="Kong W.-S."/>
            <person name="Park H."/>
            <person name="Jeong J."/>
            <person name="Song E.-S."/>
        </authorList>
    </citation>
    <scope>NUCLEOTIDE SEQUENCE [LARGE SCALE GENOMIC DNA]</scope>
    <source>
        <strain evidence="2">51987-8</strain>
    </source>
</reference>